<protein>
    <submittedName>
        <fullName evidence="2">Glycosyltransferase involved in cell wall biosynthesis</fullName>
    </submittedName>
</protein>
<dbReference type="InterPro" id="IPR001173">
    <property type="entry name" value="Glyco_trans_2-like"/>
</dbReference>
<dbReference type="AlphaFoldDB" id="A0A2W7QHB5"/>
<dbReference type="SUPFAM" id="SSF53448">
    <property type="entry name" value="Nucleotide-diphospho-sugar transferases"/>
    <property type="match status" value="1"/>
</dbReference>
<dbReference type="PANTHER" id="PTHR22916:SF3">
    <property type="entry name" value="UDP-GLCNAC:BETAGAL BETA-1,3-N-ACETYLGLUCOSAMINYLTRANSFERASE-LIKE PROTEIN 1"/>
    <property type="match status" value="1"/>
</dbReference>
<feature type="domain" description="Glycosyltransferase 2-like" evidence="1">
    <location>
        <begin position="7"/>
        <end position="169"/>
    </location>
</feature>
<dbReference type="Gene3D" id="3.90.550.10">
    <property type="entry name" value="Spore Coat Polysaccharide Biosynthesis Protein SpsA, Chain A"/>
    <property type="match status" value="1"/>
</dbReference>
<evidence type="ECO:0000313" key="3">
    <source>
        <dbReference type="Proteomes" id="UP000248882"/>
    </source>
</evidence>
<dbReference type="Proteomes" id="UP000248882">
    <property type="component" value="Unassembled WGS sequence"/>
</dbReference>
<comment type="caution">
    <text evidence="2">The sequence shown here is derived from an EMBL/GenBank/DDBJ whole genome shotgun (WGS) entry which is preliminary data.</text>
</comment>
<reference evidence="2 3" key="1">
    <citation type="submission" date="2018-06" db="EMBL/GenBank/DDBJ databases">
        <title>Genomic Encyclopedia of Archaeal and Bacterial Type Strains, Phase II (KMG-II): from individual species to whole genera.</title>
        <authorList>
            <person name="Goeker M."/>
        </authorList>
    </citation>
    <scope>NUCLEOTIDE SEQUENCE [LARGE SCALE GENOMIC DNA]</scope>
    <source>
        <strain evidence="2 3">DSM 19830</strain>
    </source>
</reference>
<dbReference type="EMBL" id="QKZT01000023">
    <property type="protein sequence ID" value="PZX47643.1"/>
    <property type="molecule type" value="Genomic_DNA"/>
</dbReference>
<accession>A0A2W7QHB5</accession>
<name>A0A2W7QHB5_9BACT</name>
<organism evidence="2 3">
    <name type="scientific">Algoriphagus chordae</name>
    <dbReference type="NCBI Taxonomy" id="237019"/>
    <lineage>
        <taxon>Bacteria</taxon>
        <taxon>Pseudomonadati</taxon>
        <taxon>Bacteroidota</taxon>
        <taxon>Cytophagia</taxon>
        <taxon>Cytophagales</taxon>
        <taxon>Cyclobacteriaceae</taxon>
        <taxon>Algoriphagus</taxon>
    </lineage>
</organism>
<dbReference type="InterPro" id="IPR029044">
    <property type="entry name" value="Nucleotide-diphossugar_trans"/>
</dbReference>
<dbReference type="RefSeq" id="WP_111322461.1">
    <property type="nucleotide sequence ID" value="NZ_QKZT01000023.1"/>
</dbReference>
<dbReference type="Pfam" id="PF00535">
    <property type="entry name" value="Glycos_transf_2"/>
    <property type="match status" value="1"/>
</dbReference>
<dbReference type="PANTHER" id="PTHR22916">
    <property type="entry name" value="GLYCOSYLTRANSFERASE"/>
    <property type="match status" value="1"/>
</dbReference>
<evidence type="ECO:0000313" key="2">
    <source>
        <dbReference type="EMBL" id="PZX47643.1"/>
    </source>
</evidence>
<sequence>MNSPLVSILIPNYNKALYLRETLDSVLSQTYQNWECIIVDDLSTDASWEILEEYKELDTRFHIFKRPFNLSKGANTCRNFAFQLSKGEFINWFDSDDLMFKDFIYKKIVFILKHPKFDCVISRPTSFDNDIKCYENWIPKYENMLVDYLLKDIHFTTPGPLFKRNVLEDVDLFNNEIPVGQEKEFYFRLLVKGMRVFVLDFFSYKYRVSDDSIVSSHIQKNKPYLSLMYKYFIARTIVFDCKNIIVYKSYIIIPLKSFIYSCVVNLKLKYALKAIFILSIYYVRSRKILFLT</sequence>
<dbReference type="GO" id="GO:0016758">
    <property type="term" value="F:hexosyltransferase activity"/>
    <property type="evidence" value="ECO:0007669"/>
    <property type="project" value="UniProtKB-ARBA"/>
</dbReference>
<dbReference type="OrthoDB" id="597270at2"/>
<keyword evidence="2" id="KW-0808">Transferase</keyword>
<gene>
    <name evidence="2" type="ORF">LV85_03833</name>
</gene>
<proteinExistence type="predicted"/>
<evidence type="ECO:0000259" key="1">
    <source>
        <dbReference type="Pfam" id="PF00535"/>
    </source>
</evidence>
<keyword evidence="3" id="KW-1185">Reference proteome</keyword>
<dbReference type="CDD" id="cd00761">
    <property type="entry name" value="Glyco_tranf_GTA_type"/>
    <property type="match status" value="1"/>
</dbReference>